<accession>A0A498JF97</accession>
<proteinExistence type="predicted"/>
<gene>
    <name evidence="1" type="ORF">DVH24_024203</name>
</gene>
<organism evidence="1 2">
    <name type="scientific">Malus domestica</name>
    <name type="common">Apple</name>
    <name type="synonym">Pyrus malus</name>
    <dbReference type="NCBI Taxonomy" id="3750"/>
    <lineage>
        <taxon>Eukaryota</taxon>
        <taxon>Viridiplantae</taxon>
        <taxon>Streptophyta</taxon>
        <taxon>Embryophyta</taxon>
        <taxon>Tracheophyta</taxon>
        <taxon>Spermatophyta</taxon>
        <taxon>Magnoliopsida</taxon>
        <taxon>eudicotyledons</taxon>
        <taxon>Gunneridae</taxon>
        <taxon>Pentapetalae</taxon>
        <taxon>rosids</taxon>
        <taxon>fabids</taxon>
        <taxon>Rosales</taxon>
        <taxon>Rosaceae</taxon>
        <taxon>Amygdaloideae</taxon>
        <taxon>Maleae</taxon>
        <taxon>Malus</taxon>
    </lineage>
</organism>
<dbReference type="AlphaFoldDB" id="A0A498JF97"/>
<evidence type="ECO:0000313" key="2">
    <source>
        <dbReference type="Proteomes" id="UP000290289"/>
    </source>
</evidence>
<protein>
    <submittedName>
        <fullName evidence="1">Uncharacterized protein</fullName>
    </submittedName>
</protein>
<sequence length="124" mass="14189">MKSHAFHVLQFLFILRGMNRKTNKKGLKTLSFNDKDKIKGKVKSTRADIEGDLPVPCHRVPKFKSPQNSFLSNHSKDQDFKLLSHEVNTLCGNFNSCIIENVAIFWSPFVLPLIVICRPTFLCI</sequence>
<evidence type="ECO:0000313" key="1">
    <source>
        <dbReference type="EMBL" id="RXH94519.1"/>
    </source>
</evidence>
<dbReference type="Proteomes" id="UP000290289">
    <property type="component" value="Chromosome 7"/>
</dbReference>
<comment type="caution">
    <text evidence="1">The sequence shown here is derived from an EMBL/GenBank/DDBJ whole genome shotgun (WGS) entry which is preliminary data.</text>
</comment>
<name>A0A498JF97_MALDO</name>
<keyword evidence="2" id="KW-1185">Reference proteome</keyword>
<dbReference type="EMBL" id="RDQH01000333">
    <property type="protein sequence ID" value="RXH94519.1"/>
    <property type="molecule type" value="Genomic_DNA"/>
</dbReference>
<reference evidence="1 2" key="1">
    <citation type="submission" date="2018-10" db="EMBL/GenBank/DDBJ databases">
        <title>A high-quality apple genome assembly.</title>
        <authorList>
            <person name="Hu J."/>
        </authorList>
    </citation>
    <scope>NUCLEOTIDE SEQUENCE [LARGE SCALE GENOMIC DNA]</scope>
    <source>
        <strain evidence="2">cv. HFTH1</strain>
        <tissue evidence="1">Young leaf</tissue>
    </source>
</reference>